<feature type="domain" description="Acyl-CoA oxidase/dehydrogenase middle" evidence="7">
    <location>
        <begin position="187"/>
        <end position="289"/>
    </location>
</feature>
<dbReference type="STRING" id="54.SAMN02745121_08306"/>
<dbReference type="InterPro" id="IPR006089">
    <property type="entry name" value="Acyl-CoA_DH_CS"/>
</dbReference>
<dbReference type="Pfam" id="PF00441">
    <property type="entry name" value="Acyl-CoA_dh_1"/>
    <property type="match status" value="2"/>
</dbReference>
<comment type="cofactor">
    <cofactor evidence="1 5">
        <name>FAD</name>
        <dbReference type="ChEBI" id="CHEBI:57692"/>
    </cofactor>
</comment>
<sequence length="635" mass="71514">MANYFDDNEDLQFYMDRGLDWAPIVGLVEQDFRIPGGYTSLEEARAAYRDILGMVGEFAAEQVAPRSMAIDAKGVHLKDGEGHLAPETDALFEQIKGLDLHGLALPRELGGIGCPAVVHFMVCELLARADNVVMTHYNFYSGIALMLLLYSVHEGTTTFDREQRVITGTRFQPEIAEILRGDAWGSMDITEPDAGSDMAALKARAEQDEQGNWYITGQKIFLTSGHGKHHIVIARTEPDKPGLGGLSLFHVPAYEDMPDGTRRRIAVIDRLEEKLGHHGSATAAVSFDRAPGRLIGKRGEGFQLMLLLMNNARVGVGFESIGACEAAYRKAKAYAAERRSMGKTIDRHEMIADFLDEMQTEILGLRALAMQCAYHEELHQRTKMQGLLDTDPDSLERARVLKQAKRHANRARRLTPLLKYIASEKAVEMSRKCIQILGGAGYIREYGAEKLLRDAMVLPIYEGTSQIQALMAMKDAMSGIMRNPQRFLTRVAQARWRSLSALDALERRVARLTSLTLAAQQHLIQRTAADKLRGLGKHKITEWSKEFFQNWDPKRDFSYAMLHAERLTRLMADTAIVEILLEQSRKHPERRSILERWLERAEPRCNALYEEITTRGDRLLAQLRDQQEDEAASGR</sequence>
<dbReference type="RefSeq" id="WP_096325501.1">
    <property type="nucleotide sequence ID" value="NZ_FOMX01000051.1"/>
</dbReference>
<comment type="similarity">
    <text evidence="2 5">Belongs to the acyl-CoA dehydrogenase family.</text>
</comment>
<dbReference type="Pfam" id="PF02770">
    <property type="entry name" value="Acyl-CoA_dh_M"/>
    <property type="match status" value="1"/>
</dbReference>
<dbReference type="Pfam" id="PF02771">
    <property type="entry name" value="Acyl-CoA_dh_N"/>
    <property type="match status" value="1"/>
</dbReference>
<dbReference type="InterPro" id="IPR006091">
    <property type="entry name" value="Acyl-CoA_Oxase/DH_mid-dom"/>
</dbReference>
<gene>
    <name evidence="9" type="ORF">SAMN02745121_08306</name>
</gene>
<evidence type="ECO:0000259" key="8">
    <source>
        <dbReference type="Pfam" id="PF02771"/>
    </source>
</evidence>
<dbReference type="InterPro" id="IPR046373">
    <property type="entry name" value="Acyl-CoA_Oxase/DH_mid-dom_sf"/>
</dbReference>
<keyword evidence="5" id="KW-0560">Oxidoreductase</keyword>
<evidence type="ECO:0000259" key="6">
    <source>
        <dbReference type="Pfam" id="PF00441"/>
    </source>
</evidence>
<evidence type="ECO:0000256" key="4">
    <source>
        <dbReference type="ARBA" id="ARBA00022827"/>
    </source>
</evidence>
<evidence type="ECO:0000259" key="7">
    <source>
        <dbReference type="Pfam" id="PF02770"/>
    </source>
</evidence>
<dbReference type="Proteomes" id="UP000199400">
    <property type="component" value="Unassembled WGS sequence"/>
</dbReference>
<dbReference type="InterPro" id="IPR009075">
    <property type="entry name" value="AcylCo_DH/oxidase_C"/>
</dbReference>
<dbReference type="Gene3D" id="1.10.540.10">
    <property type="entry name" value="Acyl-CoA dehydrogenase/oxidase, N-terminal domain"/>
    <property type="match status" value="1"/>
</dbReference>
<dbReference type="Gene3D" id="1.20.140.10">
    <property type="entry name" value="Butyryl-CoA Dehydrogenase, subunit A, domain 3"/>
    <property type="match status" value="1"/>
</dbReference>
<evidence type="ECO:0000256" key="5">
    <source>
        <dbReference type="RuleBase" id="RU362125"/>
    </source>
</evidence>
<keyword evidence="4 5" id="KW-0274">FAD</keyword>
<organism evidence="9 10">
    <name type="scientific">Nannocystis exedens</name>
    <dbReference type="NCBI Taxonomy" id="54"/>
    <lineage>
        <taxon>Bacteria</taxon>
        <taxon>Pseudomonadati</taxon>
        <taxon>Myxococcota</taxon>
        <taxon>Polyangia</taxon>
        <taxon>Nannocystales</taxon>
        <taxon>Nannocystaceae</taxon>
        <taxon>Nannocystis</taxon>
    </lineage>
</organism>
<dbReference type="InterPro" id="IPR052166">
    <property type="entry name" value="Diverse_Acyl-CoA_DH"/>
</dbReference>
<dbReference type="EMBL" id="FOMX01000051">
    <property type="protein sequence ID" value="SFF34975.1"/>
    <property type="molecule type" value="Genomic_DNA"/>
</dbReference>
<accession>A0A1I2HXV9</accession>
<dbReference type="InterPro" id="IPR037069">
    <property type="entry name" value="AcylCoA_DH/ox_N_sf"/>
</dbReference>
<dbReference type="Gene3D" id="2.40.110.10">
    <property type="entry name" value="Butyryl-CoA Dehydrogenase, subunit A, domain 2"/>
    <property type="match status" value="1"/>
</dbReference>
<dbReference type="AlphaFoldDB" id="A0A1I2HXV9"/>
<feature type="domain" description="Acyl-CoA dehydrogenase/oxidase C-terminal" evidence="6">
    <location>
        <begin position="403"/>
        <end position="474"/>
    </location>
</feature>
<evidence type="ECO:0000313" key="9">
    <source>
        <dbReference type="EMBL" id="SFF34975.1"/>
    </source>
</evidence>
<feature type="domain" description="Acyl-CoA dehydrogenase/oxidase N-terminal" evidence="8">
    <location>
        <begin position="49"/>
        <end position="148"/>
    </location>
</feature>
<dbReference type="InterPro" id="IPR013786">
    <property type="entry name" value="AcylCoA_DH/ox_N"/>
</dbReference>
<dbReference type="PANTHER" id="PTHR42803">
    <property type="entry name" value="ACYL-COA DEHYDROGENASE"/>
    <property type="match status" value="1"/>
</dbReference>
<keyword evidence="10" id="KW-1185">Reference proteome</keyword>
<evidence type="ECO:0000313" key="10">
    <source>
        <dbReference type="Proteomes" id="UP000199400"/>
    </source>
</evidence>
<reference evidence="10" key="1">
    <citation type="submission" date="2016-10" db="EMBL/GenBank/DDBJ databases">
        <authorList>
            <person name="Varghese N."/>
            <person name="Submissions S."/>
        </authorList>
    </citation>
    <scope>NUCLEOTIDE SEQUENCE [LARGE SCALE GENOMIC DNA]</scope>
    <source>
        <strain evidence="10">ATCC 25963</strain>
    </source>
</reference>
<proteinExistence type="inferred from homology"/>
<dbReference type="PROSITE" id="PS00073">
    <property type="entry name" value="ACYL_COA_DH_2"/>
    <property type="match status" value="1"/>
</dbReference>
<dbReference type="SUPFAM" id="SSF56645">
    <property type="entry name" value="Acyl-CoA dehydrogenase NM domain-like"/>
    <property type="match status" value="1"/>
</dbReference>
<name>A0A1I2HXV9_9BACT</name>
<evidence type="ECO:0000256" key="3">
    <source>
        <dbReference type="ARBA" id="ARBA00022630"/>
    </source>
</evidence>
<dbReference type="SUPFAM" id="SSF47203">
    <property type="entry name" value="Acyl-CoA dehydrogenase C-terminal domain-like"/>
    <property type="match status" value="1"/>
</dbReference>
<dbReference type="PANTHER" id="PTHR42803:SF1">
    <property type="entry name" value="BROAD-SPECIFICITY LINEAR ACYL-COA DEHYDROGENASE FADE5"/>
    <property type="match status" value="1"/>
</dbReference>
<evidence type="ECO:0000256" key="1">
    <source>
        <dbReference type="ARBA" id="ARBA00001974"/>
    </source>
</evidence>
<dbReference type="GO" id="GO:0003995">
    <property type="term" value="F:acyl-CoA dehydrogenase activity"/>
    <property type="evidence" value="ECO:0007669"/>
    <property type="project" value="InterPro"/>
</dbReference>
<feature type="domain" description="Acyl-CoA dehydrogenase/oxidase C-terminal" evidence="6">
    <location>
        <begin position="299"/>
        <end position="385"/>
    </location>
</feature>
<evidence type="ECO:0000256" key="2">
    <source>
        <dbReference type="ARBA" id="ARBA00009347"/>
    </source>
</evidence>
<dbReference type="GO" id="GO:0050660">
    <property type="term" value="F:flavin adenine dinucleotide binding"/>
    <property type="evidence" value="ECO:0007669"/>
    <property type="project" value="InterPro"/>
</dbReference>
<keyword evidence="3 5" id="KW-0285">Flavoprotein</keyword>
<dbReference type="OrthoDB" id="9770681at2"/>
<protein>
    <submittedName>
        <fullName evidence="9">Acyl-CoA dehydrogenase</fullName>
    </submittedName>
</protein>
<dbReference type="InterPro" id="IPR036250">
    <property type="entry name" value="AcylCo_DH-like_C"/>
</dbReference>
<dbReference type="InterPro" id="IPR009100">
    <property type="entry name" value="AcylCoA_DH/oxidase_NM_dom_sf"/>
</dbReference>